<keyword evidence="1" id="KW-1133">Transmembrane helix</keyword>
<organism evidence="2 3">
    <name type="scientific">Cryomyces antarcticus</name>
    <dbReference type="NCBI Taxonomy" id="329879"/>
    <lineage>
        <taxon>Eukaryota</taxon>
        <taxon>Fungi</taxon>
        <taxon>Dikarya</taxon>
        <taxon>Ascomycota</taxon>
        <taxon>Pezizomycotina</taxon>
        <taxon>Dothideomycetes</taxon>
        <taxon>Dothideomycetes incertae sedis</taxon>
        <taxon>Cryomyces</taxon>
    </lineage>
</organism>
<sequence length="89" mass="10646">FWTGFAPVGYADMTSSERTVNFFMVYLAAPVVILFYICYKIYYRTPFMRSHNMDLHTGVRELNLMELLAEERAEQAKWPKWKKAYKFLC</sequence>
<evidence type="ECO:0000313" key="2">
    <source>
        <dbReference type="EMBL" id="KAK5240636.1"/>
    </source>
</evidence>
<gene>
    <name evidence="2" type="primary">HIP1_4</name>
    <name evidence="2" type="ORF">LTR16_010374</name>
</gene>
<keyword evidence="1" id="KW-0812">Transmembrane</keyword>
<protein>
    <submittedName>
        <fullName evidence="2">Histidine permease</fullName>
    </submittedName>
</protein>
<evidence type="ECO:0000256" key="1">
    <source>
        <dbReference type="SAM" id="Phobius"/>
    </source>
</evidence>
<reference evidence="2 3" key="1">
    <citation type="submission" date="2023-08" db="EMBL/GenBank/DDBJ databases">
        <title>Black Yeasts Isolated from many extreme environments.</title>
        <authorList>
            <person name="Coleine C."/>
            <person name="Stajich J.E."/>
            <person name="Selbmann L."/>
        </authorList>
    </citation>
    <scope>NUCLEOTIDE SEQUENCE [LARGE SCALE GENOMIC DNA]</scope>
    <source>
        <strain evidence="2 3">CCFEE 536</strain>
    </source>
</reference>
<evidence type="ECO:0000313" key="3">
    <source>
        <dbReference type="Proteomes" id="UP001357485"/>
    </source>
</evidence>
<comment type="caution">
    <text evidence="2">The sequence shown here is derived from an EMBL/GenBank/DDBJ whole genome shotgun (WGS) entry which is preliminary data.</text>
</comment>
<feature type="non-terminal residue" evidence="2">
    <location>
        <position position="1"/>
    </location>
</feature>
<proteinExistence type="predicted"/>
<dbReference type="Proteomes" id="UP001357485">
    <property type="component" value="Unassembled WGS sequence"/>
</dbReference>
<keyword evidence="1" id="KW-0472">Membrane</keyword>
<dbReference type="EMBL" id="JAVRRA010011142">
    <property type="protein sequence ID" value="KAK5240636.1"/>
    <property type="molecule type" value="Genomic_DNA"/>
</dbReference>
<accession>A0ABR0LUW8</accession>
<keyword evidence="3" id="KW-1185">Reference proteome</keyword>
<feature type="transmembrane region" description="Helical" evidence="1">
    <location>
        <begin position="20"/>
        <end position="39"/>
    </location>
</feature>
<name>A0ABR0LUW8_9PEZI</name>